<dbReference type="InterPro" id="IPR000515">
    <property type="entry name" value="MetI-like"/>
</dbReference>
<feature type="transmembrane region" description="Helical" evidence="7">
    <location>
        <begin position="129"/>
        <end position="153"/>
    </location>
</feature>
<evidence type="ECO:0000256" key="2">
    <source>
        <dbReference type="ARBA" id="ARBA00022448"/>
    </source>
</evidence>
<feature type="region of interest" description="Disordered" evidence="8">
    <location>
        <begin position="348"/>
        <end position="367"/>
    </location>
</feature>
<dbReference type="InterPro" id="IPR035906">
    <property type="entry name" value="MetI-like_sf"/>
</dbReference>
<evidence type="ECO:0000259" key="9">
    <source>
        <dbReference type="PROSITE" id="PS50928"/>
    </source>
</evidence>
<keyword evidence="4 7" id="KW-0812">Transmembrane</keyword>
<keyword evidence="5 7" id="KW-1133">Transmembrane helix</keyword>
<dbReference type="PROSITE" id="PS50928">
    <property type="entry name" value="ABC_TM1"/>
    <property type="match status" value="1"/>
</dbReference>
<dbReference type="InterPro" id="IPR050366">
    <property type="entry name" value="BP-dependent_transpt_permease"/>
</dbReference>
<comment type="similarity">
    <text evidence="7">Belongs to the binding-protein-dependent transport system permease family.</text>
</comment>
<dbReference type="Proteomes" id="UP000266615">
    <property type="component" value="Unassembled WGS sequence"/>
</dbReference>
<evidence type="ECO:0000256" key="1">
    <source>
        <dbReference type="ARBA" id="ARBA00004651"/>
    </source>
</evidence>
<feature type="transmembrane region" description="Helical" evidence="7">
    <location>
        <begin position="190"/>
        <end position="210"/>
    </location>
</feature>
<evidence type="ECO:0000313" key="11">
    <source>
        <dbReference type="Proteomes" id="UP000266615"/>
    </source>
</evidence>
<dbReference type="OrthoDB" id="6637947at2"/>
<evidence type="ECO:0000256" key="6">
    <source>
        <dbReference type="ARBA" id="ARBA00023136"/>
    </source>
</evidence>
<evidence type="ECO:0000256" key="7">
    <source>
        <dbReference type="RuleBase" id="RU363032"/>
    </source>
</evidence>
<keyword evidence="6 7" id="KW-0472">Membrane</keyword>
<dbReference type="CDD" id="cd06261">
    <property type="entry name" value="TM_PBP2"/>
    <property type="match status" value="1"/>
</dbReference>
<comment type="subcellular location">
    <subcellularLocation>
        <location evidence="1 7">Cell membrane</location>
        <topology evidence="1 7">Multi-pass membrane protein</topology>
    </subcellularLocation>
</comment>
<keyword evidence="2 7" id="KW-0813">Transport</keyword>
<accession>A0A3A4FHR4</accession>
<gene>
    <name evidence="10" type="ORF">D3250_06930</name>
</gene>
<dbReference type="AlphaFoldDB" id="A0A3A4FHR4"/>
<evidence type="ECO:0000256" key="5">
    <source>
        <dbReference type="ARBA" id="ARBA00022989"/>
    </source>
</evidence>
<dbReference type="Pfam" id="PF00528">
    <property type="entry name" value="BPD_transp_1"/>
    <property type="match status" value="1"/>
</dbReference>
<feature type="transmembrane region" description="Helical" evidence="7">
    <location>
        <begin position="49"/>
        <end position="72"/>
    </location>
</feature>
<dbReference type="EMBL" id="QYZP01000002">
    <property type="protein sequence ID" value="RJN31845.1"/>
    <property type="molecule type" value="Genomic_DNA"/>
</dbReference>
<dbReference type="GO" id="GO:0055085">
    <property type="term" value="P:transmembrane transport"/>
    <property type="evidence" value="ECO:0007669"/>
    <property type="project" value="InterPro"/>
</dbReference>
<dbReference type="PANTHER" id="PTHR43386">
    <property type="entry name" value="OLIGOPEPTIDE TRANSPORT SYSTEM PERMEASE PROTEIN APPC"/>
    <property type="match status" value="1"/>
</dbReference>
<sequence length="367" mass="39947">MSNEQTPDSDLEQQMVDLAEVEDAKLTADHKSYSQNQLIRRRFFSHVPAMVSLVVLSIITVLAFTSVGYGIIPGWWQHPFRLPQGAQLVNDGQPTMFQDGQIVGPHPFGQDGLPRDIFARVMRGTQQSLIIGAVVALVSSVIGILVGAIAGYFRGKIESVLMTLTDFVIVVPLLVIAAILGSYVSDMPFAPFPLAIALGLALWTGMARLVRAEVLSLREKEYVSAAIAMGASPWRIILKHMLPNAIGVIIVNASFTVAAVILLESVLSYLGMGIQAPEVSLGMLVSQGESAINTRPHLFWIPGIFILTITLCVNFIGDGLRDAFDPRQQRKGDRRPGLRQILGLRGFAMSQQRRAGTESGSTDKDQE</sequence>
<keyword evidence="3" id="KW-1003">Cell membrane</keyword>
<organism evidence="10 11">
    <name type="scientific">Nesterenkonia natronophila</name>
    <dbReference type="NCBI Taxonomy" id="2174932"/>
    <lineage>
        <taxon>Bacteria</taxon>
        <taxon>Bacillati</taxon>
        <taxon>Actinomycetota</taxon>
        <taxon>Actinomycetes</taxon>
        <taxon>Micrococcales</taxon>
        <taxon>Micrococcaceae</taxon>
        <taxon>Nesterenkonia</taxon>
    </lineage>
</organism>
<keyword evidence="11" id="KW-1185">Reference proteome</keyword>
<proteinExistence type="inferred from homology"/>
<dbReference type="Gene3D" id="1.10.3720.10">
    <property type="entry name" value="MetI-like"/>
    <property type="match status" value="1"/>
</dbReference>
<evidence type="ECO:0000256" key="4">
    <source>
        <dbReference type="ARBA" id="ARBA00022692"/>
    </source>
</evidence>
<feature type="transmembrane region" description="Helical" evidence="7">
    <location>
        <begin position="242"/>
        <end position="263"/>
    </location>
</feature>
<evidence type="ECO:0000313" key="10">
    <source>
        <dbReference type="EMBL" id="RJN31845.1"/>
    </source>
</evidence>
<evidence type="ECO:0000256" key="8">
    <source>
        <dbReference type="SAM" id="MobiDB-lite"/>
    </source>
</evidence>
<dbReference type="GO" id="GO:0005886">
    <property type="term" value="C:plasma membrane"/>
    <property type="evidence" value="ECO:0007669"/>
    <property type="project" value="UniProtKB-SubCell"/>
</dbReference>
<feature type="domain" description="ABC transmembrane type-1" evidence="9">
    <location>
        <begin position="125"/>
        <end position="317"/>
    </location>
</feature>
<evidence type="ECO:0000256" key="3">
    <source>
        <dbReference type="ARBA" id="ARBA00022475"/>
    </source>
</evidence>
<dbReference type="PANTHER" id="PTHR43386:SF1">
    <property type="entry name" value="D,D-DIPEPTIDE TRANSPORT SYSTEM PERMEASE PROTEIN DDPC-RELATED"/>
    <property type="match status" value="1"/>
</dbReference>
<feature type="transmembrane region" description="Helical" evidence="7">
    <location>
        <begin position="298"/>
        <end position="317"/>
    </location>
</feature>
<feature type="transmembrane region" description="Helical" evidence="7">
    <location>
        <begin position="160"/>
        <end position="184"/>
    </location>
</feature>
<dbReference type="Pfam" id="PF12911">
    <property type="entry name" value="OppC_N"/>
    <property type="match status" value="1"/>
</dbReference>
<feature type="compositionally biased region" description="Polar residues" evidence="8">
    <location>
        <begin position="349"/>
        <end position="360"/>
    </location>
</feature>
<name>A0A3A4FHR4_9MICC</name>
<reference evidence="10 11" key="1">
    <citation type="submission" date="2018-09" db="EMBL/GenBank/DDBJ databases">
        <title>Nesterenkonia natronophila sp. nov., an alkaliphilic actinobacteriume isolated from a soda lake, and emended description of the genus Nesterenkonia.</title>
        <authorList>
            <person name="Menes R.J."/>
            <person name="Iriarte A."/>
        </authorList>
    </citation>
    <scope>NUCLEOTIDE SEQUENCE [LARGE SCALE GENOMIC DNA]</scope>
    <source>
        <strain evidence="10 11">M8</strain>
    </source>
</reference>
<protein>
    <submittedName>
        <fullName evidence="10">ABC transporter permease</fullName>
    </submittedName>
</protein>
<dbReference type="RefSeq" id="WP_119902631.1">
    <property type="nucleotide sequence ID" value="NZ_QYZP01000002.1"/>
</dbReference>
<dbReference type="InterPro" id="IPR025966">
    <property type="entry name" value="OppC_N"/>
</dbReference>
<comment type="caution">
    <text evidence="10">The sequence shown here is derived from an EMBL/GenBank/DDBJ whole genome shotgun (WGS) entry which is preliminary data.</text>
</comment>
<dbReference type="SUPFAM" id="SSF161098">
    <property type="entry name" value="MetI-like"/>
    <property type="match status" value="1"/>
</dbReference>